<dbReference type="InterPro" id="IPR000843">
    <property type="entry name" value="HTH_LacI"/>
</dbReference>
<dbReference type="PROSITE" id="PS50932">
    <property type="entry name" value="HTH_LACI_2"/>
    <property type="match status" value="1"/>
</dbReference>
<dbReference type="SUPFAM" id="SSF47413">
    <property type="entry name" value="lambda repressor-like DNA-binding domains"/>
    <property type="match status" value="1"/>
</dbReference>
<evidence type="ECO:0000256" key="3">
    <source>
        <dbReference type="ARBA" id="ARBA00023163"/>
    </source>
</evidence>
<dbReference type="PROSITE" id="PS00356">
    <property type="entry name" value="HTH_LACI_1"/>
    <property type="match status" value="1"/>
</dbReference>
<name>A0ABN3DWK7_9MICO</name>
<evidence type="ECO:0000256" key="2">
    <source>
        <dbReference type="ARBA" id="ARBA00023125"/>
    </source>
</evidence>
<accession>A0ABN3DWK7</accession>
<dbReference type="CDD" id="cd01392">
    <property type="entry name" value="HTH_LacI"/>
    <property type="match status" value="1"/>
</dbReference>
<organism evidence="5 6">
    <name type="scientific">Herbiconiux moechotypicola</name>
    <dbReference type="NCBI Taxonomy" id="637393"/>
    <lineage>
        <taxon>Bacteria</taxon>
        <taxon>Bacillati</taxon>
        <taxon>Actinomycetota</taxon>
        <taxon>Actinomycetes</taxon>
        <taxon>Micrococcales</taxon>
        <taxon>Microbacteriaceae</taxon>
        <taxon>Herbiconiux</taxon>
    </lineage>
</organism>
<dbReference type="Pfam" id="PF00356">
    <property type="entry name" value="LacI"/>
    <property type="match status" value="1"/>
</dbReference>
<keyword evidence="1" id="KW-0805">Transcription regulation</keyword>
<reference evidence="5 6" key="1">
    <citation type="journal article" date="2019" name="Int. J. Syst. Evol. Microbiol.">
        <title>The Global Catalogue of Microorganisms (GCM) 10K type strain sequencing project: providing services to taxonomists for standard genome sequencing and annotation.</title>
        <authorList>
            <consortium name="The Broad Institute Genomics Platform"/>
            <consortium name="The Broad Institute Genome Sequencing Center for Infectious Disease"/>
            <person name="Wu L."/>
            <person name="Ma J."/>
        </authorList>
    </citation>
    <scope>NUCLEOTIDE SEQUENCE [LARGE SCALE GENOMIC DNA]</scope>
    <source>
        <strain evidence="5 6">JCM 16117</strain>
    </source>
</reference>
<dbReference type="InterPro" id="IPR001761">
    <property type="entry name" value="Peripla_BP/Lac1_sug-bd_dom"/>
</dbReference>
<dbReference type="RefSeq" id="WP_259480181.1">
    <property type="nucleotide sequence ID" value="NZ_BAAAQY010000010.1"/>
</dbReference>
<dbReference type="Gene3D" id="3.40.50.2300">
    <property type="match status" value="2"/>
</dbReference>
<dbReference type="PANTHER" id="PTHR30146:SF109">
    <property type="entry name" value="HTH-TYPE TRANSCRIPTIONAL REGULATOR GALS"/>
    <property type="match status" value="1"/>
</dbReference>
<gene>
    <name evidence="5" type="ORF">GCM10009851_30570</name>
</gene>
<dbReference type="CDD" id="cd06267">
    <property type="entry name" value="PBP1_LacI_sugar_binding-like"/>
    <property type="match status" value="1"/>
</dbReference>
<dbReference type="PANTHER" id="PTHR30146">
    <property type="entry name" value="LACI-RELATED TRANSCRIPTIONAL REPRESSOR"/>
    <property type="match status" value="1"/>
</dbReference>
<evidence type="ECO:0000313" key="5">
    <source>
        <dbReference type="EMBL" id="GAA2243208.1"/>
    </source>
</evidence>
<dbReference type="Proteomes" id="UP001500929">
    <property type="component" value="Unassembled WGS sequence"/>
</dbReference>
<dbReference type="SMART" id="SM00354">
    <property type="entry name" value="HTH_LACI"/>
    <property type="match status" value="1"/>
</dbReference>
<dbReference type="GO" id="GO:0003677">
    <property type="term" value="F:DNA binding"/>
    <property type="evidence" value="ECO:0007669"/>
    <property type="project" value="UniProtKB-KW"/>
</dbReference>
<keyword evidence="6" id="KW-1185">Reference proteome</keyword>
<evidence type="ECO:0000313" key="6">
    <source>
        <dbReference type="Proteomes" id="UP001500929"/>
    </source>
</evidence>
<protein>
    <submittedName>
        <fullName evidence="5">LacI family DNA-binding transcriptional regulator</fullName>
    </submittedName>
</protein>
<dbReference type="InterPro" id="IPR010982">
    <property type="entry name" value="Lambda_DNA-bd_dom_sf"/>
</dbReference>
<keyword evidence="2 5" id="KW-0238">DNA-binding</keyword>
<dbReference type="Gene3D" id="1.10.260.40">
    <property type="entry name" value="lambda repressor-like DNA-binding domains"/>
    <property type="match status" value="1"/>
</dbReference>
<sequence>MARVRMADVAAQVGVSTKTVSNVINGTGWVGDTVRAQVLAAIDELGYRPNLAARQLRGGSSGFLGLCVPNLREPYFAEFASEFVDAAQARGLTVLVTQSKGVRSVESAMLEGEDLPALDGLVLSALALTPDDIAARRSTVPLVLIGEQGESLASETVAHVGPDNAAAAEAATRFLLADGRRRIAAIGLQHSAFDGTARVRSEGYRRALAAAGIPLDPALLVEVDRYNRAEGSSAVEGLIAAGIEFDGVFCFNDTLAFGALHTLGMHGISVPGQVRVVGYDNIEESKYTIPPLTTVDPGVASASPLILDLLAGPASRRRGHITVPFALIER</sequence>
<dbReference type="SUPFAM" id="SSF53822">
    <property type="entry name" value="Periplasmic binding protein-like I"/>
    <property type="match status" value="1"/>
</dbReference>
<proteinExistence type="predicted"/>
<dbReference type="Pfam" id="PF00532">
    <property type="entry name" value="Peripla_BP_1"/>
    <property type="match status" value="1"/>
</dbReference>
<evidence type="ECO:0000259" key="4">
    <source>
        <dbReference type="PROSITE" id="PS50932"/>
    </source>
</evidence>
<comment type="caution">
    <text evidence="5">The sequence shown here is derived from an EMBL/GenBank/DDBJ whole genome shotgun (WGS) entry which is preliminary data.</text>
</comment>
<dbReference type="EMBL" id="BAAAQY010000010">
    <property type="protein sequence ID" value="GAA2243208.1"/>
    <property type="molecule type" value="Genomic_DNA"/>
</dbReference>
<dbReference type="InterPro" id="IPR028082">
    <property type="entry name" value="Peripla_BP_I"/>
</dbReference>
<keyword evidence="3" id="KW-0804">Transcription</keyword>
<feature type="domain" description="HTH lacI-type" evidence="4">
    <location>
        <begin position="4"/>
        <end position="58"/>
    </location>
</feature>
<evidence type="ECO:0000256" key="1">
    <source>
        <dbReference type="ARBA" id="ARBA00023015"/>
    </source>
</evidence>